<evidence type="ECO:0000313" key="1">
    <source>
        <dbReference type="EMBL" id="CAG8675801.1"/>
    </source>
</evidence>
<gene>
    <name evidence="1" type="ORF">RPERSI_LOCUS8885</name>
</gene>
<keyword evidence="2" id="KW-1185">Reference proteome</keyword>
<reference evidence="1" key="1">
    <citation type="submission" date="2021-06" db="EMBL/GenBank/DDBJ databases">
        <authorList>
            <person name="Kallberg Y."/>
            <person name="Tangrot J."/>
            <person name="Rosling A."/>
        </authorList>
    </citation>
    <scope>NUCLEOTIDE SEQUENCE</scope>
    <source>
        <strain evidence="1">MA461A</strain>
    </source>
</reference>
<name>A0ACA9NX78_9GLOM</name>
<accession>A0ACA9NX78</accession>
<evidence type="ECO:0000313" key="2">
    <source>
        <dbReference type="Proteomes" id="UP000789920"/>
    </source>
</evidence>
<dbReference type="Proteomes" id="UP000789920">
    <property type="component" value="Unassembled WGS sequence"/>
</dbReference>
<dbReference type="EMBL" id="CAJVQC010016351">
    <property type="protein sequence ID" value="CAG8675801.1"/>
    <property type="molecule type" value="Genomic_DNA"/>
</dbReference>
<comment type="caution">
    <text evidence="1">The sequence shown here is derived from an EMBL/GenBank/DDBJ whole genome shotgun (WGS) entry which is preliminary data.</text>
</comment>
<proteinExistence type="predicted"/>
<sequence>MPIKIRLEKHQRNLLLQKQSASPNEVSTNEETTNEISTNEAVTNEVSTKQTQTSLFGPNTAANLLNNLLY</sequence>
<organism evidence="1 2">
    <name type="scientific">Racocetra persica</name>
    <dbReference type="NCBI Taxonomy" id="160502"/>
    <lineage>
        <taxon>Eukaryota</taxon>
        <taxon>Fungi</taxon>
        <taxon>Fungi incertae sedis</taxon>
        <taxon>Mucoromycota</taxon>
        <taxon>Glomeromycotina</taxon>
        <taxon>Glomeromycetes</taxon>
        <taxon>Diversisporales</taxon>
        <taxon>Gigasporaceae</taxon>
        <taxon>Racocetra</taxon>
    </lineage>
</organism>
<protein>
    <submittedName>
        <fullName evidence="1">8734_t:CDS:1</fullName>
    </submittedName>
</protein>